<feature type="non-terminal residue" evidence="9">
    <location>
        <position position="1"/>
    </location>
</feature>
<dbReference type="Gene3D" id="3.30.160.60">
    <property type="entry name" value="Classic Zinc Finger"/>
    <property type="match status" value="2"/>
</dbReference>
<keyword evidence="3" id="KW-0677">Repeat</keyword>
<comment type="subcellular location">
    <subcellularLocation>
        <location evidence="1">Nucleus</location>
    </subcellularLocation>
</comment>
<dbReference type="SUPFAM" id="SSF57667">
    <property type="entry name" value="beta-beta-alpha zinc fingers"/>
    <property type="match status" value="1"/>
</dbReference>
<accession>A0A0B6ZUL2</accession>
<dbReference type="InterPro" id="IPR013087">
    <property type="entry name" value="Znf_C2H2_type"/>
</dbReference>
<proteinExistence type="predicted"/>
<dbReference type="PROSITE" id="PS50157">
    <property type="entry name" value="ZINC_FINGER_C2H2_2"/>
    <property type="match status" value="2"/>
</dbReference>
<evidence type="ECO:0000256" key="3">
    <source>
        <dbReference type="ARBA" id="ARBA00022737"/>
    </source>
</evidence>
<sequence length="72" mass="8323">LQCNVCMAGFVRKDHLERHERIHTREKQYKCDVSGAGFAECINLKQHEITHAEEKPYKCEVGFAKCSNLETL</sequence>
<reference evidence="9" key="1">
    <citation type="submission" date="2014-12" db="EMBL/GenBank/DDBJ databases">
        <title>Insight into the proteome of Arion vulgaris.</title>
        <authorList>
            <person name="Aradska J."/>
            <person name="Bulat T."/>
            <person name="Smidak R."/>
            <person name="Sarate P."/>
            <person name="Gangsoo J."/>
            <person name="Sialana F."/>
            <person name="Bilban M."/>
            <person name="Lubec G."/>
        </authorList>
    </citation>
    <scope>NUCLEOTIDE SEQUENCE</scope>
    <source>
        <tissue evidence="9">Skin</tissue>
    </source>
</reference>
<dbReference type="GO" id="GO:0000981">
    <property type="term" value="F:DNA-binding transcription factor activity, RNA polymerase II-specific"/>
    <property type="evidence" value="ECO:0007669"/>
    <property type="project" value="TreeGrafter"/>
</dbReference>
<dbReference type="AlphaFoldDB" id="A0A0B6ZUL2"/>
<dbReference type="FunFam" id="3.30.160.60:FF:002343">
    <property type="entry name" value="Zinc finger protein 33A"/>
    <property type="match status" value="1"/>
</dbReference>
<evidence type="ECO:0000256" key="5">
    <source>
        <dbReference type="ARBA" id="ARBA00022833"/>
    </source>
</evidence>
<evidence type="ECO:0000256" key="1">
    <source>
        <dbReference type="ARBA" id="ARBA00004123"/>
    </source>
</evidence>
<dbReference type="SMART" id="SM00355">
    <property type="entry name" value="ZnF_C2H2"/>
    <property type="match status" value="2"/>
</dbReference>
<dbReference type="GO" id="GO:0005634">
    <property type="term" value="C:nucleus"/>
    <property type="evidence" value="ECO:0007669"/>
    <property type="project" value="UniProtKB-SubCell"/>
</dbReference>
<keyword evidence="5" id="KW-0862">Zinc</keyword>
<gene>
    <name evidence="9" type="primary">ORF80868</name>
</gene>
<feature type="domain" description="C2H2-type" evidence="8">
    <location>
        <begin position="29"/>
        <end position="56"/>
    </location>
</feature>
<keyword evidence="4 7" id="KW-0863">Zinc-finger</keyword>
<keyword evidence="2" id="KW-0479">Metal-binding</keyword>
<evidence type="ECO:0000313" key="9">
    <source>
        <dbReference type="EMBL" id="CEK72037.1"/>
    </source>
</evidence>
<evidence type="ECO:0000256" key="2">
    <source>
        <dbReference type="ARBA" id="ARBA00022723"/>
    </source>
</evidence>
<dbReference type="InterPro" id="IPR036236">
    <property type="entry name" value="Znf_C2H2_sf"/>
</dbReference>
<evidence type="ECO:0000256" key="6">
    <source>
        <dbReference type="ARBA" id="ARBA00023242"/>
    </source>
</evidence>
<organism evidence="9">
    <name type="scientific">Arion vulgaris</name>
    <dbReference type="NCBI Taxonomy" id="1028688"/>
    <lineage>
        <taxon>Eukaryota</taxon>
        <taxon>Metazoa</taxon>
        <taxon>Spiralia</taxon>
        <taxon>Lophotrochozoa</taxon>
        <taxon>Mollusca</taxon>
        <taxon>Gastropoda</taxon>
        <taxon>Heterobranchia</taxon>
        <taxon>Euthyneura</taxon>
        <taxon>Panpulmonata</taxon>
        <taxon>Eupulmonata</taxon>
        <taxon>Stylommatophora</taxon>
        <taxon>Helicina</taxon>
        <taxon>Arionoidea</taxon>
        <taxon>Arionidae</taxon>
        <taxon>Arion</taxon>
    </lineage>
</organism>
<evidence type="ECO:0000256" key="4">
    <source>
        <dbReference type="ARBA" id="ARBA00022771"/>
    </source>
</evidence>
<dbReference type="PANTHER" id="PTHR24394:SF29">
    <property type="entry name" value="MYONEURIN"/>
    <property type="match status" value="1"/>
</dbReference>
<evidence type="ECO:0000259" key="8">
    <source>
        <dbReference type="PROSITE" id="PS50157"/>
    </source>
</evidence>
<dbReference type="GO" id="GO:0008270">
    <property type="term" value="F:zinc ion binding"/>
    <property type="evidence" value="ECO:0007669"/>
    <property type="project" value="UniProtKB-KW"/>
</dbReference>
<name>A0A0B6ZUL2_9EUPU</name>
<evidence type="ECO:0000256" key="7">
    <source>
        <dbReference type="PROSITE-ProRule" id="PRU00042"/>
    </source>
</evidence>
<dbReference type="EMBL" id="HACG01025172">
    <property type="protein sequence ID" value="CEK72037.1"/>
    <property type="molecule type" value="Transcribed_RNA"/>
</dbReference>
<dbReference type="PROSITE" id="PS00028">
    <property type="entry name" value="ZINC_FINGER_C2H2_1"/>
    <property type="match status" value="1"/>
</dbReference>
<feature type="domain" description="C2H2-type" evidence="8">
    <location>
        <begin position="1"/>
        <end position="28"/>
    </location>
</feature>
<dbReference type="PANTHER" id="PTHR24394">
    <property type="entry name" value="ZINC FINGER PROTEIN"/>
    <property type="match status" value="1"/>
</dbReference>
<keyword evidence="6" id="KW-0539">Nucleus</keyword>
<protein>
    <recommendedName>
        <fullName evidence="8">C2H2-type domain-containing protein</fullName>
    </recommendedName>
</protein>